<evidence type="ECO:0000313" key="2">
    <source>
        <dbReference type="EMBL" id="TPE64586.1"/>
    </source>
</evidence>
<dbReference type="OrthoDB" id="9111327at2"/>
<dbReference type="Pfam" id="PF12412">
    <property type="entry name" value="DUF3667"/>
    <property type="match status" value="1"/>
</dbReference>
<keyword evidence="3" id="KW-1185">Reference proteome</keyword>
<feature type="transmembrane region" description="Helical" evidence="1">
    <location>
        <begin position="287"/>
        <end position="308"/>
    </location>
</feature>
<reference evidence="2 3" key="1">
    <citation type="submission" date="2019-06" db="EMBL/GenBank/DDBJ databases">
        <authorList>
            <person name="Lee I."/>
            <person name="Jang G.I."/>
            <person name="Hwang C.Y."/>
        </authorList>
    </citation>
    <scope>NUCLEOTIDE SEQUENCE [LARGE SCALE GENOMIC DNA]</scope>
    <source>
        <strain evidence="2 3">PAMC 28131</strain>
    </source>
</reference>
<keyword evidence="1" id="KW-0812">Transmembrane</keyword>
<evidence type="ECO:0000256" key="1">
    <source>
        <dbReference type="SAM" id="Phobius"/>
    </source>
</evidence>
<keyword evidence="1" id="KW-0472">Membrane</keyword>
<dbReference type="AlphaFoldDB" id="A0A501XVF5"/>
<name>A0A501XVF5_9SPHN</name>
<keyword evidence="1" id="KW-1133">Transmembrane helix</keyword>
<gene>
    <name evidence="2" type="ORF">FJQ54_00875</name>
</gene>
<accession>A0A501XVF5</accession>
<feature type="transmembrane region" description="Helical" evidence="1">
    <location>
        <begin position="314"/>
        <end position="332"/>
    </location>
</feature>
<feature type="transmembrane region" description="Helical" evidence="1">
    <location>
        <begin position="104"/>
        <end position="125"/>
    </location>
</feature>
<evidence type="ECO:0000313" key="3">
    <source>
        <dbReference type="Proteomes" id="UP000319897"/>
    </source>
</evidence>
<dbReference type="InterPro" id="IPR022134">
    <property type="entry name" value="DUF3667"/>
</dbReference>
<protein>
    <submittedName>
        <fullName evidence="2">DUF3667 domain-containing protein</fullName>
    </submittedName>
</protein>
<sequence length="372" mass="40422">MVSGLEDAGALMTAGAAAREIDPSRATEEVHEGNCLNCGAPLHGAYCSNCGQKAHLHRSVLHAVEEFLHGILHFDSKLWNTLPLLIFRPGKLTRDYVMGHRARYIAPVALFLLTIFTTFLVFGFMPTPVLNNGEAIQMTGKDREAAAARMKAELSTVDAELATARGALKADPGNADLSAEVKRLETAQTVADAAMKQLESGGVAASATDLIGALSDASKSGEMKMNLTDKNLEAKIRRALGDPEFMFYKMKQKGYKLSFLLVPLSLPWMLLLFAWKRGVKPYDHVVFLLYSISFMSMLALVAMLLSSFTNLPSGFYAFLLIVVPVAHMFAQLKEGYALGWFSAAWRTVALATLAVVTLAGFFVGILLLGLLD</sequence>
<comment type="caution">
    <text evidence="2">The sequence shown here is derived from an EMBL/GenBank/DDBJ whole genome shotgun (WGS) entry which is preliminary data.</text>
</comment>
<dbReference type="Proteomes" id="UP000319897">
    <property type="component" value="Unassembled WGS sequence"/>
</dbReference>
<proteinExistence type="predicted"/>
<dbReference type="RefSeq" id="WP_140926427.1">
    <property type="nucleotide sequence ID" value="NZ_VFSU01000009.1"/>
</dbReference>
<feature type="transmembrane region" description="Helical" evidence="1">
    <location>
        <begin position="255"/>
        <end position="275"/>
    </location>
</feature>
<organism evidence="2 3">
    <name type="scientific">Sandaracinobacter neustonicus</name>
    <dbReference type="NCBI Taxonomy" id="1715348"/>
    <lineage>
        <taxon>Bacteria</taxon>
        <taxon>Pseudomonadati</taxon>
        <taxon>Pseudomonadota</taxon>
        <taxon>Alphaproteobacteria</taxon>
        <taxon>Sphingomonadales</taxon>
        <taxon>Sphingosinicellaceae</taxon>
        <taxon>Sandaracinobacter</taxon>
    </lineage>
</organism>
<feature type="transmembrane region" description="Helical" evidence="1">
    <location>
        <begin position="344"/>
        <end position="371"/>
    </location>
</feature>
<dbReference type="EMBL" id="VFSU01000009">
    <property type="protein sequence ID" value="TPE64586.1"/>
    <property type="molecule type" value="Genomic_DNA"/>
</dbReference>